<feature type="compositionally biased region" description="Polar residues" evidence="1">
    <location>
        <begin position="26"/>
        <end position="35"/>
    </location>
</feature>
<dbReference type="STRING" id="597456.A0A0L7QTA1"/>
<feature type="compositionally biased region" description="Basic and acidic residues" evidence="1">
    <location>
        <begin position="175"/>
        <end position="201"/>
    </location>
</feature>
<feature type="region of interest" description="Disordered" evidence="1">
    <location>
        <begin position="175"/>
        <end position="208"/>
    </location>
</feature>
<sequence>DGDYETSSEGAIRERDYGTRRKQVRETPSQNSQELGSERDYDARSPNLKEDKSSEEFTPSRETVLVISALTKSESMPVLKSTFSSREDNEMEDVVVTSDSSLARLKKMKTIVARIGPLLSSGSSLTLSTNTSKQDMVNESHESQMVESKIELTTLQDVNNEVSISSKDVTFREVPEDQKFTTEKRSSSRDAKYTENPKEENDGLIDIAENPHPPIKSFYIPPVPEKEISSLYIRQQSRITKDLDALLKIDGELAPLQHQLNEIRGKFRALNLTVPSLTSQSHYPSQYAPSSSGYYLHRTETFGRDSKVNNVAHLMGKTMLQDNRSFLPPSGREMVNVEDSYSFVNPRGSSSKCVARNGSNLSNNSMIEANDSCVTVKNAYFQLENRVRRDPTGSLIPSVSSTCYRCYRNQTFNDQKPNTSSYYDELEAKGSNDTFVKQSEDWPSRPVHRGYTGRKTPGPGSVSGRLTETRNTSTTSTVPQVRMISVNTTLEKRYTDRILDSGNSYFEEAGTSRQVTKRNSNSNSNCTQDQSVSASLMAIKSGGNSRTRYLNFTRVNSRTSLVVSRKDQDVMTSDLEYPSKKKLQDLEIQCSALNVKYRQKEVVVQKSRESILKPSVSTESDKSVPVESLKSVQVTKTDEKVVVVPILFTDGVPEPPKVPMFHFTRSKNHLPKVSQHLVKLDKRASSITQSSVYSAESATGSTYLSQKLTNRNNGMSVSCVSGTSSSLRCTNASPLSQTAKTLSDFHRSRGKHSYASRAYSEPTKRTAKKVLYGMRSSPEDFLCET</sequence>
<accession>A0A0L7QTA1</accession>
<feature type="non-terminal residue" evidence="2">
    <location>
        <position position="1"/>
    </location>
</feature>
<evidence type="ECO:0000256" key="1">
    <source>
        <dbReference type="SAM" id="MobiDB-lite"/>
    </source>
</evidence>
<dbReference type="EMBL" id="KQ414753">
    <property type="protein sequence ID" value="KOC61840.1"/>
    <property type="molecule type" value="Genomic_DNA"/>
</dbReference>
<organism evidence="2 3">
    <name type="scientific">Habropoda laboriosa</name>
    <dbReference type="NCBI Taxonomy" id="597456"/>
    <lineage>
        <taxon>Eukaryota</taxon>
        <taxon>Metazoa</taxon>
        <taxon>Ecdysozoa</taxon>
        <taxon>Arthropoda</taxon>
        <taxon>Hexapoda</taxon>
        <taxon>Insecta</taxon>
        <taxon>Pterygota</taxon>
        <taxon>Neoptera</taxon>
        <taxon>Endopterygota</taxon>
        <taxon>Hymenoptera</taxon>
        <taxon>Apocrita</taxon>
        <taxon>Aculeata</taxon>
        <taxon>Apoidea</taxon>
        <taxon>Anthophila</taxon>
        <taxon>Apidae</taxon>
        <taxon>Habropoda</taxon>
    </lineage>
</organism>
<feature type="region of interest" description="Disordered" evidence="1">
    <location>
        <begin position="434"/>
        <end position="477"/>
    </location>
</feature>
<evidence type="ECO:0000313" key="2">
    <source>
        <dbReference type="EMBL" id="KOC61840.1"/>
    </source>
</evidence>
<keyword evidence="3" id="KW-1185">Reference proteome</keyword>
<feature type="region of interest" description="Disordered" evidence="1">
    <location>
        <begin position="1"/>
        <end position="61"/>
    </location>
</feature>
<dbReference type="Proteomes" id="UP000053825">
    <property type="component" value="Unassembled WGS sequence"/>
</dbReference>
<feature type="compositionally biased region" description="Polar residues" evidence="1">
    <location>
        <begin position="511"/>
        <end position="530"/>
    </location>
</feature>
<evidence type="ECO:0000313" key="3">
    <source>
        <dbReference type="Proteomes" id="UP000053825"/>
    </source>
</evidence>
<feature type="region of interest" description="Disordered" evidence="1">
    <location>
        <begin position="509"/>
        <end position="530"/>
    </location>
</feature>
<gene>
    <name evidence="2" type="ORF">WH47_06184</name>
</gene>
<protein>
    <submittedName>
        <fullName evidence="2">Uncharacterized protein</fullName>
    </submittedName>
</protein>
<name>A0A0L7QTA1_9HYME</name>
<proteinExistence type="predicted"/>
<feature type="compositionally biased region" description="Basic and acidic residues" evidence="1">
    <location>
        <begin position="36"/>
        <end position="59"/>
    </location>
</feature>
<reference evidence="2 3" key="1">
    <citation type="submission" date="2015-07" db="EMBL/GenBank/DDBJ databases">
        <title>The genome of Habropoda laboriosa.</title>
        <authorList>
            <person name="Pan H."/>
            <person name="Kapheim K."/>
        </authorList>
    </citation>
    <scope>NUCLEOTIDE SEQUENCE [LARGE SCALE GENOMIC DNA]</scope>
    <source>
        <strain evidence="2">0110345459</strain>
    </source>
</reference>
<dbReference type="AlphaFoldDB" id="A0A0L7QTA1"/>